<dbReference type="STRING" id="1121025.SAMN02745249_02027"/>
<keyword evidence="7" id="KW-0676">Redox-active center</keyword>
<dbReference type="InterPro" id="IPR036873">
    <property type="entry name" value="Rhodanese-like_dom_sf"/>
</dbReference>
<dbReference type="RefSeq" id="WP_073298680.1">
    <property type="nucleotide sequence ID" value="NZ_FQUF01000044.1"/>
</dbReference>
<evidence type="ECO:0000259" key="8">
    <source>
        <dbReference type="PROSITE" id="PS50206"/>
    </source>
</evidence>
<evidence type="ECO:0000313" key="10">
    <source>
        <dbReference type="Proteomes" id="UP000184128"/>
    </source>
</evidence>
<dbReference type="SMART" id="SM00450">
    <property type="entry name" value="RHOD"/>
    <property type="match status" value="1"/>
</dbReference>
<keyword evidence="5" id="KW-0560">Oxidoreductase</keyword>
<dbReference type="SUPFAM" id="SSF51905">
    <property type="entry name" value="FAD/NAD(P)-binding domain"/>
    <property type="match status" value="1"/>
</dbReference>
<keyword evidence="6" id="KW-0558">Oxidation</keyword>
<dbReference type="InterPro" id="IPR050260">
    <property type="entry name" value="FAD-bd_OxRdtase"/>
</dbReference>
<feature type="domain" description="Rhodanese" evidence="8">
    <location>
        <begin position="466"/>
        <end position="554"/>
    </location>
</feature>
<evidence type="ECO:0000256" key="3">
    <source>
        <dbReference type="ARBA" id="ARBA00022630"/>
    </source>
</evidence>
<keyword evidence="3" id="KW-0285">Flavoprotein</keyword>
<dbReference type="PRINTS" id="PR00411">
    <property type="entry name" value="PNDRDTASEI"/>
</dbReference>
<organism evidence="9 10">
    <name type="scientific">Atopostipes suicloacalis DSM 15692</name>
    <dbReference type="NCBI Taxonomy" id="1121025"/>
    <lineage>
        <taxon>Bacteria</taxon>
        <taxon>Bacillati</taxon>
        <taxon>Bacillota</taxon>
        <taxon>Bacilli</taxon>
        <taxon>Lactobacillales</taxon>
        <taxon>Carnobacteriaceae</taxon>
        <taxon>Atopostipes</taxon>
    </lineage>
</organism>
<evidence type="ECO:0000256" key="2">
    <source>
        <dbReference type="ARBA" id="ARBA00009130"/>
    </source>
</evidence>
<dbReference type="InterPro" id="IPR004099">
    <property type="entry name" value="Pyr_nucl-diS_OxRdtase_dimer"/>
</dbReference>
<sequence length="558" mass="60701">MEIIIIGGVIAGIETALQARKNSEDVKITIYDRDYDIAHTGFATHYVAGGVVDNVEQLTLKTPEWFKSRYNIDIHTGHDITKIDYENKKIMGVNLTSDEEFEATFDALVFANGSVVTVPPVFRDKEFTNVFTIKSVQNARKLLSFVEEKQPKTAIVIGTGYIGLGVSEQLTNAGINVKTVDFLEYPMAQLDHDTSVHIADILEVNGVSFHGNEGVVELASHNGELDSVVTSQGNKYEADMFIVATGVRPNTELAESIGVEMGSSRAIKVDDKLQTNLPDVYAVGDVAEAYHAVTKAPIYLPLATTAVKMGRIAGDVITGGDMRFEGVLGTSAVRLFGQTIASTGMTEDAARRAGIEPEVLVTTKPAVLKIMGGKDILIKAVAEPKTERLLGVQIIGPEGVERRIDVFATAMQFGAKVSDLANIDLAFTPPISTPLDPVMYTGLLLSEAIKKCPLMTPEQLNEMIEDDQELTIIDVRSEESYKKAHIQGAINLPIDSLRDSLNSLNKKNKIVVYCGLGESSLVAQEILVNNGFEKVYNLTGGLSNYRTLNEEKISKESK</sequence>
<dbReference type="EMBL" id="FQUF01000044">
    <property type="protein sequence ID" value="SHF20332.1"/>
    <property type="molecule type" value="Genomic_DNA"/>
</dbReference>
<comment type="cofactor">
    <cofactor evidence="1">
        <name>FAD</name>
        <dbReference type="ChEBI" id="CHEBI:57692"/>
    </cofactor>
</comment>
<dbReference type="PANTHER" id="PTHR43429:SF1">
    <property type="entry name" value="NAD(P)H SULFUR OXIDOREDUCTASE (COA-DEPENDENT)"/>
    <property type="match status" value="1"/>
</dbReference>
<protein>
    <submittedName>
        <fullName evidence="9">NADPH-dependent 2,4-dienoyl-CoA reductase, sulfur reductase</fullName>
    </submittedName>
</protein>
<gene>
    <name evidence="9" type="ORF">SAMN02745249_02027</name>
</gene>
<accession>A0A1M4ZRA5</accession>
<dbReference type="Gene3D" id="3.50.50.60">
    <property type="entry name" value="FAD/NAD(P)-binding domain"/>
    <property type="match status" value="2"/>
</dbReference>
<dbReference type="SUPFAM" id="SSF52821">
    <property type="entry name" value="Rhodanese/Cell cycle control phosphatase"/>
    <property type="match status" value="1"/>
</dbReference>
<dbReference type="AlphaFoldDB" id="A0A1M4ZRA5"/>
<dbReference type="SUPFAM" id="SSF55424">
    <property type="entry name" value="FAD/NAD-linked reductases, dimerisation (C-terminal) domain"/>
    <property type="match status" value="1"/>
</dbReference>
<evidence type="ECO:0000256" key="6">
    <source>
        <dbReference type="ARBA" id="ARBA00023097"/>
    </source>
</evidence>
<proteinExistence type="inferred from homology"/>
<dbReference type="PROSITE" id="PS50206">
    <property type="entry name" value="RHODANESE_3"/>
    <property type="match status" value="1"/>
</dbReference>
<comment type="similarity">
    <text evidence="2">Belongs to the class-III pyridine nucleotide-disulfide oxidoreductase family.</text>
</comment>
<dbReference type="PANTHER" id="PTHR43429">
    <property type="entry name" value="PYRIDINE NUCLEOTIDE-DISULFIDE OXIDOREDUCTASE DOMAIN-CONTAINING"/>
    <property type="match status" value="1"/>
</dbReference>
<dbReference type="InterPro" id="IPR036188">
    <property type="entry name" value="FAD/NAD-bd_sf"/>
</dbReference>
<dbReference type="Gene3D" id="3.40.250.10">
    <property type="entry name" value="Rhodanese-like domain"/>
    <property type="match status" value="1"/>
</dbReference>
<evidence type="ECO:0000256" key="7">
    <source>
        <dbReference type="ARBA" id="ARBA00023284"/>
    </source>
</evidence>
<dbReference type="InterPro" id="IPR001763">
    <property type="entry name" value="Rhodanese-like_dom"/>
</dbReference>
<name>A0A1M4ZRA5_9LACT</name>
<evidence type="ECO:0000256" key="5">
    <source>
        <dbReference type="ARBA" id="ARBA00023002"/>
    </source>
</evidence>
<dbReference type="Proteomes" id="UP000184128">
    <property type="component" value="Unassembled WGS sequence"/>
</dbReference>
<evidence type="ECO:0000256" key="4">
    <source>
        <dbReference type="ARBA" id="ARBA00022827"/>
    </source>
</evidence>
<keyword evidence="4" id="KW-0274">FAD</keyword>
<dbReference type="PRINTS" id="PR00368">
    <property type="entry name" value="FADPNR"/>
</dbReference>
<dbReference type="OrthoDB" id="9802028at2"/>
<evidence type="ECO:0000313" key="9">
    <source>
        <dbReference type="EMBL" id="SHF20332.1"/>
    </source>
</evidence>
<dbReference type="GO" id="GO:0016491">
    <property type="term" value="F:oxidoreductase activity"/>
    <property type="evidence" value="ECO:0007669"/>
    <property type="project" value="UniProtKB-KW"/>
</dbReference>
<reference evidence="9 10" key="1">
    <citation type="submission" date="2016-11" db="EMBL/GenBank/DDBJ databases">
        <authorList>
            <person name="Jaros S."/>
            <person name="Januszkiewicz K."/>
            <person name="Wedrychowicz H."/>
        </authorList>
    </citation>
    <scope>NUCLEOTIDE SEQUENCE [LARGE SCALE GENOMIC DNA]</scope>
    <source>
        <strain evidence="9 10">DSM 15692</strain>
    </source>
</reference>
<keyword evidence="10" id="KW-1185">Reference proteome</keyword>
<dbReference type="Pfam" id="PF07992">
    <property type="entry name" value="Pyr_redox_2"/>
    <property type="match status" value="1"/>
</dbReference>
<evidence type="ECO:0000256" key="1">
    <source>
        <dbReference type="ARBA" id="ARBA00001974"/>
    </source>
</evidence>
<dbReference type="InterPro" id="IPR023753">
    <property type="entry name" value="FAD/NAD-binding_dom"/>
</dbReference>
<dbReference type="Pfam" id="PF02852">
    <property type="entry name" value="Pyr_redox_dim"/>
    <property type="match status" value="1"/>
</dbReference>
<dbReference type="Pfam" id="PF00581">
    <property type="entry name" value="Rhodanese"/>
    <property type="match status" value="1"/>
</dbReference>
<dbReference type="InterPro" id="IPR016156">
    <property type="entry name" value="FAD/NAD-linked_Rdtase_dimer_sf"/>
</dbReference>